<dbReference type="Proteomes" id="UP001213664">
    <property type="component" value="Chromosome"/>
</dbReference>
<dbReference type="EMBL" id="CP119326">
    <property type="protein sequence ID" value="WEK39267.1"/>
    <property type="molecule type" value="Genomic_DNA"/>
</dbReference>
<gene>
    <name evidence="1" type="ORF">P0Y50_12035</name>
</gene>
<organism evidence="1 2">
    <name type="scientific">Candidatus Brevundimonas colombiensis</name>
    <dbReference type="NCBI Taxonomy" id="3121376"/>
    <lineage>
        <taxon>Bacteria</taxon>
        <taxon>Pseudomonadati</taxon>
        <taxon>Pseudomonadota</taxon>
        <taxon>Alphaproteobacteria</taxon>
        <taxon>Caulobacterales</taxon>
        <taxon>Caulobacteraceae</taxon>
        <taxon>Brevundimonas</taxon>
    </lineage>
</organism>
<proteinExistence type="predicted"/>
<reference evidence="1" key="1">
    <citation type="submission" date="2023-03" db="EMBL/GenBank/DDBJ databases">
        <title>Andean soil-derived lignocellulolytic bacterial consortium as a source of novel taxa and putative plastic-active enzymes.</title>
        <authorList>
            <person name="Diaz-Garcia L."/>
            <person name="Chuvochina M."/>
            <person name="Feuerriegel G."/>
            <person name="Bunk B."/>
            <person name="Sproer C."/>
            <person name="Streit W.R."/>
            <person name="Rodriguez L.M."/>
            <person name="Overmann J."/>
            <person name="Jimenez D.J."/>
        </authorList>
    </citation>
    <scope>NUCLEOTIDE SEQUENCE</scope>
    <source>
        <strain evidence="1">MAG 833</strain>
    </source>
</reference>
<dbReference type="AlphaFoldDB" id="A0AAJ5WZ90"/>
<sequence length="87" mass="9400">MLESIGEGDIDRRPAPCQFDVTVEGRRPDIGADRDTPAVGFVTVLSSCGACCGKRQKTGVKGDKTNKSHDYQPTTIKVLALIKPIRL</sequence>
<protein>
    <submittedName>
        <fullName evidence="1">Uncharacterized protein</fullName>
    </submittedName>
</protein>
<accession>A0AAJ5WZ90</accession>
<evidence type="ECO:0000313" key="1">
    <source>
        <dbReference type="EMBL" id="WEK39267.1"/>
    </source>
</evidence>
<evidence type="ECO:0000313" key="2">
    <source>
        <dbReference type="Proteomes" id="UP001213664"/>
    </source>
</evidence>
<name>A0AAJ5WZ90_9CAUL</name>